<gene>
    <name evidence="1" type="ORF">LCGC14_0464480</name>
</gene>
<dbReference type="EMBL" id="LAZR01000483">
    <property type="protein sequence ID" value="KKN67101.1"/>
    <property type="molecule type" value="Genomic_DNA"/>
</dbReference>
<name>A0A0F9V0P5_9ZZZZ</name>
<protein>
    <submittedName>
        <fullName evidence="1">Uncharacterized protein</fullName>
    </submittedName>
</protein>
<sequence>MLLADNGRTVINRHIKILGVLMIILMSSTLSVGTHPPANERHTGIEDTSLFVNVGVNINSFSVYSSSNEDLFQSECLPIPIGSSPEEGKWYFKDWCYDNNTINWEVYYEKLSEQYPYWGVLTLEEFQKRYVDSEVNG</sequence>
<reference evidence="1" key="1">
    <citation type="journal article" date="2015" name="Nature">
        <title>Complex archaea that bridge the gap between prokaryotes and eukaryotes.</title>
        <authorList>
            <person name="Spang A."/>
            <person name="Saw J.H."/>
            <person name="Jorgensen S.L."/>
            <person name="Zaremba-Niedzwiedzka K."/>
            <person name="Martijn J."/>
            <person name="Lind A.E."/>
            <person name="van Eijk R."/>
            <person name="Schleper C."/>
            <person name="Guy L."/>
            <person name="Ettema T.J."/>
        </authorList>
    </citation>
    <scope>NUCLEOTIDE SEQUENCE</scope>
</reference>
<proteinExistence type="predicted"/>
<organism evidence="1">
    <name type="scientific">marine sediment metagenome</name>
    <dbReference type="NCBI Taxonomy" id="412755"/>
    <lineage>
        <taxon>unclassified sequences</taxon>
        <taxon>metagenomes</taxon>
        <taxon>ecological metagenomes</taxon>
    </lineage>
</organism>
<accession>A0A0F9V0P5</accession>
<dbReference type="AlphaFoldDB" id="A0A0F9V0P5"/>
<comment type="caution">
    <text evidence="1">The sequence shown here is derived from an EMBL/GenBank/DDBJ whole genome shotgun (WGS) entry which is preliminary data.</text>
</comment>
<evidence type="ECO:0000313" key="1">
    <source>
        <dbReference type="EMBL" id="KKN67101.1"/>
    </source>
</evidence>